<gene>
    <name evidence="5" type="ORF">GKZ89_03910</name>
</gene>
<evidence type="ECO:0000256" key="1">
    <source>
        <dbReference type="ARBA" id="ARBA00022801"/>
    </source>
</evidence>
<dbReference type="PANTHER" id="PTHR34408:SF1">
    <property type="entry name" value="GLYCOSYL HYDROLASE FAMILY 19 DOMAIN-CONTAINING PROTEIN HI_1415"/>
    <property type="match status" value="1"/>
</dbReference>
<name>A0A7X2S3G4_9BACI</name>
<dbReference type="EMBL" id="WMIB01000001">
    <property type="protein sequence ID" value="MTH52541.1"/>
    <property type="molecule type" value="Genomic_DNA"/>
</dbReference>
<feature type="domain" description="SH3b" evidence="4">
    <location>
        <begin position="254"/>
        <end position="317"/>
    </location>
</feature>
<dbReference type="CDD" id="cd02696">
    <property type="entry name" value="MurNAc-LAA"/>
    <property type="match status" value="1"/>
</dbReference>
<dbReference type="AlphaFoldDB" id="A0A7X2S3G4"/>
<evidence type="ECO:0000259" key="4">
    <source>
        <dbReference type="PROSITE" id="PS51781"/>
    </source>
</evidence>
<dbReference type="Pfam" id="PF01520">
    <property type="entry name" value="Amidase_3"/>
    <property type="match status" value="1"/>
</dbReference>
<dbReference type="GO" id="GO:0071555">
    <property type="term" value="P:cell wall organization"/>
    <property type="evidence" value="ECO:0007669"/>
    <property type="project" value="UniProtKB-KW"/>
</dbReference>
<evidence type="ECO:0000313" key="6">
    <source>
        <dbReference type="Proteomes" id="UP000434639"/>
    </source>
</evidence>
<feature type="domain" description="SH3b" evidence="4">
    <location>
        <begin position="44"/>
        <end position="106"/>
    </location>
</feature>
<dbReference type="Proteomes" id="UP000434639">
    <property type="component" value="Unassembled WGS sequence"/>
</dbReference>
<dbReference type="Gene3D" id="3.40.630.40">
    <property type="entry name" value="Zn-dependent exopeptidases"/>
    <property type="match status" value="1"/>
</dbReference>
<accession>A0A7X2S3G4</accession>
<dbReference type="SMART" id="SM00646">
    <property type="entry name" value="Ami_3"/>
    <property type="match status" value="1"/>
</dbReference>
<feature type="domain" description="SH3b" evidence="4">
    <location>
        <begin position="327"/>
        <end position="391"/>
    </location>
</feature>
<protein>
    <submittedName>
        <fullName evidence="5">SH3 domain-containing protein</fullName>
    </submittedName>
</protein>
<dbReference type="SUPFAM" id="SSF53187">
    <property type="entry name" value="Zn-dependent exopeptidases"/>
    <property type="match status" value="1"/>
</dbReference>
<feature type="domain" description="SH3b" evidence="4">
    <location>
        <begin position="109"/>
        <end position="173"/>
    </location>
</feature>
<dbReference type="InterPro" id="IPR017293">
    <property type="entry name" value="N-acetylmuramoyl-L-ala_amidase"/>
</dbReference>
<keyword evidence="3" id="KW-0732">Signal</keyword>
<feature type="chain" id="PRO_5038799195" evidence="3">
    <location>
        <begin position="34"/>
        <end position="583"/>
    </location>
</feature>
<dbReference type="PROSITE" id="PS51781">
    <property type="entry name" value="SH3B"/>
    <property type="match status" value="5"/>
</dbReference>
<keyword evidence="6" id="KW-1185">Reference proteome</keyword>
<dbReference type="Gene3D" id="2.30.30.40">
    <property type="entry name" value="SH3 Domains"/>
    <property type="match status" value="5"/>
</dbReference>
<feature type="domain" description="SH3b" evidence="4">
    <location>
        <begin position="185"/>
        <end position="247"/>
    </location>
</feature>
<dbReference type="InterPro" id="IPR052354">
    <property type="entry name" value="Cell_Wall_Dynamics_Protein"/>
</dbReference>
<comment type="caution">
    <text evidence="5">The sequence shown here is derived from an EMBL/GenBank/DDBJ whole genome shotgun (WGS) entry which is preliminary data.</text>
</comment>
<dbReference type="GO" id="GO:0009253">
    <property type="term" value="P:peptidoglycan catabolic process"/>
    <property type="evidence" value="ECO:0007669"/>
    <property type="project" value="InterPro"/>
</dbReference>
<keyword evidence="1" id="KW-0378">Hydrolase</keyword>
<dbReference type="PIRSF" id="PIRSF037846">
    <property type="entry name" value="Autolysin_YrvJ_prd"/>
    <property type="match status" value="1"/>
</dbReference>
<evidence type="ECO:0000313" key="5">
    <source>
        <dbReference type="EMBL" id="MTH52541.1"/>
    </source>
</evidence>
<sequence length="583" mass="62459">MIEVYVVEKRRFLMSKKWIAAAAAAILLFSAFPAPPYEAEAAPQEKAKILNDTLNIRKGPGLSYGIEAVARKNESYGVLERTKDWVKLDLPGNRTGWAASWLVQVQSPEKKEYVYATTDDVRIRSGAGTNYRITGSLPEGRQAVLLERKGSWTKVSYDGATGWVASQFIAGRSTGGTKAPEAPKGTNGYITAASLNVRSAPASASSIIGSVKKGTAVVILQTNGSWHRISYSGKTGWVSSDFVSSKAASGTTKPKSGQVTANSLNVRSTPALSGSIAGKVSKNQKVEIIDERDSWLKIRFSGSRTGWVSALYIKSVSEGSTDRVDGGTSGSIRLLSSGTNIRTKPTVSSQVLMRGAAGQTFTVIGIQNDWYQISLPNGRTGFVAGWLAEDSKLGQAIKKPAAANSLKGKTIVIDPGHGGMDGGTSGHGGTLEKNLTMRTAGLLAEGLQSQGANPILTRSSDYYITLGSRVSTSHLKKADAFISVHYDSNPVRTVRGMTVYYYHSSGKLLAQPVKEELIRSTRSKDRGVQFGNYKVLRDNSRPSILLELGFLSNTADEMTVNSNGFQNSAANGITNGLKKYFSQ</sequence>
<organism evidence="5 6">
    <name type="scientific">Metabacillus mangrovi</name>
    <dbReference type="NCBI Taxonomy" id="1491830"/>
    <lineage>
        <taxon>Bacteria</taxon>
        <taxon>Bacillati</taxon>
        <taxon>Bacillota</taxon>
        <taxon>Bacilli</taxon>
        <taxon>Bacillales</taxon>
        <taxon>Bacillaceae</taxon>
        <taxon>Metabacillus</taxon>
    </lineage>
</organism>
<dbReference type="OrthoDB" id="9806267at2"/>
<dbReference type="Pfam" id="PF08239">
    <property type="entry name" value="SH3_3"/>
    <property type="match status" value="5"/>
</dbReference>
<proteinExistence type="predicted"/>
<dbReference type="InterPro" id="IPR003646">
    <property type="entry name" value="SH3-like_bac-type"/>
</dbReference>
<keyword evidence="2" id="KW-0961">Cell wall biogenesis/degradation</keyword>
<evidence type="ECO:0000256" key="2">
    <source>
        <dbReference type="ARBA" id="ARBA00023316"/>
    </source>
</evidence>
<dbReference type="InterPro" id="IPR002508">
    <property type="entry name" value="MurNAc-LAA_cat"/>
</dbReference>
<dbReference type="PANTHER" id="PTHR34408">
    <property type="entry name" value="FAMILY PROTEIN, PUTATIVE-RELATED"/>
    <property type="match status" value="1"/>
</dbReference>
<reference evidence="5 6" key="1">
    <citation type="journal article" date="2017" name="Int. J. Syst. Evol. Microbiol.">
        <title>Bacillus mangrovi sp. nov., isolated from a sediment sample from a mangrove forest.</title>
        <authorList>
            <person name="Gupta V."/>
            <person name="Singh P.K."/>
            <person name="Korpole S."/>
            <person name="Tanuku N.R.S."/>
            <person name="Pinnaka A.K."/>
        </authorList>
    </citation>
    <scope>NUCLEOTIDE SEQUENCE [LARGE SCALE GENOMIC DNA]</scope>
    <source>
        <strain evidence="5 6">KCTC 33872</strain>
    </source>
</reference>
<dbReference type="SMART" id="SM00287">
    <property type="entry name" value="SH3b"/>
    <property type="match status" value="5"/>
</dbReference>
<feature type="signal peptide" evidence="3">
    <location>
        <begin position="1"/>
        <end position="33"/>
    </location>
</feature>
<dbReference type="GO" id="GO:0008745">
    <property type="term" value="F:N-acetylmuramoyl-L-alanine amidase activity"/>
    <property type="evidence" value="ECO:0007669"/>
    <property type="project" value="InterPro"/>
</dbReference>
<evidence type="ECO:0000256" key="3">
    <source>
        <dbReference type="SAM" id="SignalP"/>
    </source>
</evidence>